<dbReference type="PROSITE" id="PS00162">
    <property type="entry name" value="ALPHA_CA_1"/>
    <property type="match status" value="1"/>
</dbReference>
<proteinExistence type="inferred from homology"/>
<keyword evidence="6 12" id="KW-0479">Metal-binding</keyword>
<gene>
    <name evidence="15" type="ORF">MANES_11G147900v8</name>
</gene>
<evidence type="ECO:0000256" key="7">
    <source>
        <dbReference type="ARBA" id="ARBA00022729"/>
    </source>
</evidence>
<dbReference type="SMART" id="SM01057">
    <property type="entry name" value="Carb_anhydrase"/>
    <property type="match status" value="1"/>
</dbReference>
<evidence type="ECO:0000313" key="15">
    <source>
        <dbReference type="EMBL" id="OAY38044.1"/>
    </source>
</evidence>
<dbReference type="EMBL" id="CM004397">
    <property type="protein sequence ID" value="OAY38044.1"/>
    <property type="molecule type" value="Genomic_DNA"/>
</dbReference>
<organism evidence="15 16">
    <name type="scientific">Manihot esculenta</name>
    <name type="common">Cassava</name>
    <name type="synonym">Jatropha manihot</name>
    <dbReference type="NCBI Taxonomy" id="3983"/>
    <lineage>
        <taxon>Eukaryota</taxon>
        <taxon>Viridiplantae</taxon>
        <taxon>Streptophyta</taxon>
        <taxon>Embryophyta</taxon>
        <taxon>Tracheophyta</taxon>
        <taxon>Spermatophyta</taxon>
        <taxon>Magnoliopsida</taxon>
        <taxon>eudicotyledons</taxon>
        <taxon>Gunneridae</taxon>
        <taxon>Pentapetalae</taxon>
        <taxon>rosids</taxon>
        <taxon>fabids</taxon>
        <taxon>Malpighiales</taxon>
        <taxon>Euphorbiaceae</taxon>
        <taxon>Crotonoideae</taxon>
        <taxon>Manihoteae</taxon>
        <taxon>Manihot</taxon>
    </lineage>
</organism>
<keyword evidence="16" id="KW-1185">Reference proteome</keyword>
<comment type="subcellular location">
    <subcellularLocation>
        <location evidence="3">Plastid</location>
        <location evidence="3">Chloroplast stroma</location>
    </subcellularLocation>
</comment>
<evidence type="ECO:0000256" key="12">
    <source>
        <dbReference type="RuleBase" id="RU367011"/>
    </source>
</evidence>
<sequence length="333" mass="38063">MIKELQTHCTVINYVFTLDFFYISRQASLILGRHKHSQLLLLCNFIHLGLKIFYFPLKDMGNLGIKLFCSVFLVALLLHVLPARSQEVEDEREFDYKKYSEKGPARWGEIHPEWGVCSNGSMQSPIDLLHERVHVVSHLGRLNRSYKPSNATLKNRGHDMMLKWETGAGTLEINGTEYVLKQCHWHSPSEHTINGKKFALELHMVHESQDGKAAVVGILYTIGRPDSFLSSLTDRLRLVAGTGENETIAGIVNPKEIKIGSRKYYRYMGSLTTPPCTENVIWTIVRKVRTVTKEQVRLLRVAVHDESNTNARPVQLTNGRPVQLYRPDEKEDD</sequence>
<comment type="cofactor">
    <cofactor evidence="1 12">
        <name>Zn(2+)</name>
        <dbReference type="ChEBI" id="CHEBI:29105"/>
    </cofactor>
</comment>
<evidence type="ECO:0000256" key="5">
    <source>
        <dbReference type="ARBA" id="ARBA00012925"/>
    </source>
</evidence>
<evidence type="ECO:0000256" key="9">
    <source>
        <dbReference type="ARBA" id="ARBA00023180"/>
    </source>
</evidence>
<dbReference type="PANTHER" id="PTHR18952:SF208">
    <property type="entry name" value="CARBONIC ANHYDRASE XA-RELATED"/>
    <property type="match status" value="1"/>
</dbReference>
<evidence type="ECO:0000256" key="8">
    <source>
        <dbReference type="ARBA" id="ARBA00022833"/>
    </source>
</evidence>
<evidence type="ECO:0000313" key="16">
    <source>
        <dbReference type="Proteomes" id="UP000091857"/>
    </source>
</evidence>
<comment type="function">
    <text evidence="2 12">Reversible hydration of carbon dioxide.</text>
</comment>
<feature type="compositionally biased region" description="Polar residues" evidence="13">
    <location>
        <begin position="310"/>
        <end position="320"/>
    </location>
</feature>
<dbReference type="Gene3D" id="3.10.200.10">
    <property type="entry name" value="Alpha carbonic anhydrase"/>
    <property type="match status" value="1"/>
</dbReference>
<protein>
    <recommendedName>
        <fullName evidence="5 12">Carbonic anhydrase</fullName>
        <ecNumber evidence="5 12">4.2.1.1</ecNumber>
    </recommendedName>
</protein>
<keyword evidence="7" id="KW-0732">Signal</keyword>
<comment type="similarity">
    <text evidence="4">Belongs to the alpha-class carbonic anhydrase family.</text>
</comment>
<feature type="domain" description="Alpha-carbonic anhydrase" evidence="14">
    <location>
        <begin position="92"/>
        <end position="326"/>
    </location>
</feature>
<dbReference type="InterPro" id="IPR036398">
    <property type="entry name" value="CA_dom_sf"/>
</dbReference>
<evidence type="ECO:0000256" key="4">
    <source>
        <dbReference type="ARBA" id="ARBA00006365"/>
    </source>
</evidence>
<dbReference type="InterPro" id="IPR018338">
    <property type="entry name" value="Carbonic_anhydrase_a-class_CS"/>
</dbReference>
<feature type="region of interest" description="Disordered" evidence="13">
    <location>
        <begin position="310"/>
        <end position="333"/>
    </location>
</feature>
<comment type="catalytic activity">
    <reaction evidence="11 12">
        <text>hydrogencarbonate + H(+) = CO2 + H2O</text>
        <dbReference type="Rhea" id="RHEA:10748"/>
        <dbReference type="ChEBI" id="CHEBI:15377"/>
        <dbReference type="ChEBI" id="CHEBI:15378"/>
        <dbReference type="ChEBI" id="CHEBI:16526"/>
        <dbReference type="ChEBI" id="CHEBI:17544"/>
        <dbReference type="EC" id="4.2.1.1"/>
    </reaction>
</comment>
<dbReference type="SUPFAM" id="SSF51069">
    <property type="entry name" value="Carbonic anhydrase"/>
    <property type="match status" value="1"/>
</dbReference>
<comment type="caution">
    <text evidence="15">The sequence shown here is derived from an EMBL/GenBank/DDBJ whole genome shotgun (WGS) entry which is preliminary data.</text>
</comment>
<keyword evidence="8 12" id="KW-0862">Zinc</keyword>
<dbReference type="Pfam" id="PF00194">
    <property type="entry name" value="Carb_anhydrase"/>
    <property type="match status" value="1"/>
</dbReference>
<dbReference type="EC" id="4.2.1.1" evidence="5 12"/>
<dbReference type="Gramene" id="Manes.11G147900.1.v8.1">
    <property type="protein sequence ID" value="Manes.11G147900.1.v8.1.CDS"/>
    <property type="gene ID" value="Manes.11G147900.v8.1"/>
</dbReference>
<keyword evidence="9" id="KW-0325">Glycoprotein</keyword>
<name>A0A2C9V1H8_MANES</name>
<evidence type="ECO:0000256" key="1">
    <source>
        <dbReference type="ARBA" id="ARBA00001947"/>
    </source>
</evidence>
<dbReference type="InterPro" id="IPR041891">
    <property type="entry name" value="Alpha_CA_prokaryot-like"/>
</dbReference>
<dbReference type="OrthoDB" id="429145at2759"/>
<dbReference type="STRING" id="3983.A0A2C9V1H8"/>
<evidence type="ECO:0000256" key="2">
    <source>
        <dbReference type="ARBA" id="ARBA00002904"/>
    </source>
</evidence>
<reference evidence="16" key="1">
    <citation type="journal article" date="2016" name="Nat. Biotechnol.">
        <title>Sequencing wild and cultivated cassava and related species reveals extensive interspecific hybridization and genetic diversity.</title>
        <authorList>
            <person name="Bredeson J.V."/>
            <person name="Lyons J.B."/>
            <person name="Prochnik S.E."/>
            <person name="Wu G.A."/>
            <person name="Ha C.M."/>
            <person name="Edsinger-Gonzales E."/>
            <person name="Grimwood J."/>
            <person name="Schmutz J."/>
            <person name="Rabbi I.Y."/>
            <person name="Egesi C."/>
            <person name="Nauluvula P."/>
            <person name="Lebot V."/>
            <person name="Ndunguru J."/>
            <person name="Mkamilo G."/>
            <person name="Bart R.S."/>
            <person name="Setter T.L."/>
            <person name="Gleadow R.M."/>
            <person name="Kulakow P."/>
            <person name="Ferguson M.E."/>
            <person name="Rounsley S."/>
            <person name="Rokhsar D.S."/>
        </authorList>
    </citation>
    <scope>NUCLEOTIDE SEQUENCE [LARGE SCALE GENOMIC DNA]</scope>
    <source>
        <strain evidence="16">cv. AM560-2</strain>
    </source>
</reference>
<dbReference type="InterPro" id="IPR001148">
    <property type="entry name" value="CA_dom"/>
</dbReference>
<dbReference type="Proteomes" id="UP000091857">
    <property type="component" value="Chromosome 11"/>
</dbReference>
<evidence type="ECO:0000256" key="3">
    <source>
        <dbReference type="ARBA" id="ARBA00004470"/>
    </source>
</evidence>
<evidence type="ECO:0000256" key="6">
    <source>
        <dbReference type="ARBA" id="ARBA00022723"/>
    </source>
</evidence>
<evidence type="ECO:0000256" key="10">
    <source>
        <dbReference type="ARBA" id="ARBA00023239"/>
    </source>
</evidence>
<dbReference type="CDD" id="cd03124">
    <property type="entry name" value="alpha_CA_prokaryotic_like"/>
    <property type="match status" value="1"/>
</dbReference>
<dbReference type="GO" id="GO:0008270">
    <property type="term" value="F:zinc ion binding"/>
    <property type="evidence" value="ECO:0007669"/>
    <property type="project" value="UniProtKB-UniRule"/>
</dbReference>
<dbReference type="GO" id="GO:0016836">
    <property type="term" value="F:hydro-lyase activity"/>
    <property type="evidence" value="ECO:0000318"/>
    <property type="project" value="GO_Central"/>
</dbReference>
<dbReference type="PANTHER" id="PTHR18952">
    <property type="entry name" value="CARBONIC ANHYDRASE"/>
    <property type="match status" value="1"/>
</dbReference>
<dbReference type="PROSITE" id="PS51144">
    <property type="entry name" value="ALPHA_CA_2"/>
    <property type="match status" value="1"/>
</dbReference>
<evidence type="ECO:0000256" key="11">
    <source>
        <dbReference type="ARBA" id="ARBA00048348"/>
    </source>
</evidence>
<keyword evidence="10 12" id="KW-0456">Lyase</keyword>
<dbReference type="FunFam" id="3.10.200.10:FF:000007">
    <property type="entry name" value="Alpha carbonic anhydrase 3"/>
    <property type="match status" value="1"/>
</dbReference>
<dbReference type="GO" id="GO:0009570">
    <property type="term" value="C:chloroplast stroma"/>
    <property type="evidence" value="ECO:0007669"/>
    <property type="project" value="UniProtKB-SubCell"/>
</dbReference>
<dbReference type="InterPro" id="IPR023561">
    <property type="entry name" value="Carbonic_anhydrase_a-class"/>
</dbReference>
<comment type="similarity">
    <text evidence="12">Belongs to the alpha-carbonic anhydrase family.</text>
</comment>
<evidence type="ECO:0000256" key="13">
    <source>
        <dbReference type="SAM" id="MobiDB-lite"/>
    </source>
</evidence>
<dbReference type="GO" id="GO:0004089">
    <property type="term" value="F:carbonate dehydratase activity"/>
    <property type="evidence" value="ECO:0007669"/>
    <property type="project" value="UniProtKB-UniRule"/>
</dbReference>
<dbReference type="AlphaFoldDB" id="A0A2C9V1H8"/>
<accession>A0A2C9V1H8</accession>
<evidence type="ECO:0000259" key="14">
    <source>
        <dbReference type="PROSITE" id="PS51144"/>
    </source>
</evidence>